<evidence type="ECO:0000313" key="2">
    <source>
        <dbReference type="Proteomes" id="UP001176941"/>
    </source>
</evidence>
<dbReference type="EMBL" id="OX459963">
    <property type="protein sequence ID" value="CAI9167658.1"/>
    <property type="molecule type" value="Genomic_DNA"/>
</dbReference>
<proteinExistence type="predicted"/>
<sequence>MSTRPQRPKLAYCLDKEANFWKNGFGERPILEGRMPLSDSVPCSGGAAVCFWEGREALGRCLALVQRPTHTREMYSPLCSAISAHGVHPSASVRITGVNCDCDYPLVLRWRHGEWSGSSPARALVPLSSRLGH</sequence>
<protein>
    <submittedName>
        <fullName evidence="1">Uncharacterized protein</fullName>
    </submittedName>
</protein>
<dbReference type="Proteomes" id="UP001176941">
    <property type="component" value="Chromosome 27"/>
</dbReference>
<name>A0ABN8Z4U5_RANTA</name>
<organism evidence="1 2">
    <name type="scientific">Rangifer tarandus platyrhynchus</name>
    <name type="common">Svalbard reindeer</name>
    <dbReference type="NCBI Taxonomy" id="3082113"/>
    <lineage>
        <taxon>Eukaryota</taxon>
        <taxon>Metazoa</taxon>
        <taxon>Chordata</taxon>
        <taxon>Craniata</taxon>
        <taxon>Vertebrata</taxon>
        <taxon>Euteleostomi</taxon>
        <taxon>Mammalia</taxon>
        <taxon>Eutheria</taxon>
        <taxon>Laurasiatheria</taxon>
        <taxon>Artiodactyla</taxon>
        <taxon>Ruminantia</taxon>
        <taxon>Pecora</taxon>
        <taxon>Cervidae</taxon>
        <taxon>Odocoileinae</taxon>
        <taxon>Rangifer</taxon>
    </lineage>
</organism>
<reference evidence="1" key="1">
    <citation type="submission" date="2023-04" db="EMBL/GenBank/DDBJ databases">
        <authorList>
            <consortium name="ELIXIR-Norway"/>
        </authorList>
    </citation>
    <scope>NUCLEOTIDE SEQUENCE [LARGE SCALE GENOMIC DNA]</scope>
</reference>
<keyword evidence="2" id="KW-1185">Reference proteome</keyword>
<gene>
    <name evidence="1" type="ORF">MRATA1EN1_LOCUS16620</name>
</gene>
<accession>A0ABN8Z4U5</accession>
<evidence type="ECO:0000313" key="1">
    <source>
        <dbReference type="EMBL" id="CAI9167658.1"/>
    </source>
</evidence>